<name>A0ABT6HDJ5_LEUPS</name>
<dbReference type="Pfam" id="PF16993">
    <property type="entry name" value="Asp1"/>
    <property type="match status" value="1"/>
</dbReference>
<evidence type="ECO:0000313" key="1">
    <source>
        <dbReference type="EMBL" id="MDG9734150.1"/>
    </source>
</evidence>
<reference evidence="1 2" key="1">
    <citation type="submission" date="2023-02" db="EMBL/GenBank/DDBJ databases">
        <title>Antimicrobial susceptibility testing and tentative epidemiological cut-off values for Lactobacillaceae family species intended for ingestion.</title>
        <authorList>
            <person name="Noehr-Meldgaard K."/>
            <person name="Struve C."/>
            <person name="Ingmer H."/>
            <person name="Koza A."/>
            <person name="Al-Nakeeb K."/>
            <person name="Agersoe Y."/>
        </authorList>
    </citation>
    <scope>NUCLEOTIDE SEQUENCE [LARGE SCALE GENOMIC DNA]</scope>
    <source>
        <strain evidence="1 2">DSM 20193</strain>
    </source>
</reference>
<protein>
    <submittedName>
        <fullName evidence="1">Accessory Sec system protein Asp1</fullName>
    </submittedName>
</protein>
<dbReference type="NCBIfam" id="TIGR03713">
    <property type="entry name" value="acc_sec_asp1"/>
    <property type="match status" value="1"/>
</dbReference>
<proteinExistence type="predicted"/>
<dbReference type="RefSeq" id="WP_010292192.1">
    <property type="nucleotide sequence ID" value="NZ_CP065993.1"/>
</dbReference>
<accession>A0ABT6HDJ5</accession>
<dbReference type="InterPro" id="IPR022372">
    <property type="entry name" value="Accessory_SS_Asp1"/>
</dbReference>
<comment type="caution">
    <text evidence="1">The sequence shown here is derived from an EMBL/GenBank/DDBJ whole genome shotgun (WGS) entry which is preliminary data.</text>
</comment>
<dbReference type="Proteomes" id="UP001529201">
    <property type="component" value="Unassembled WGS sequence"/>
</dbReference>
<evidence type="ECO:0000313" key="2">
    <source>
        <dbReference type="Proteomes" id="UP001529201"/>
    </source>
</evidence>
<dbReference type="GeneID" id="64344031"/>
<sequence length="527" mass="61258">MFYFVPSWEESNDGLSFDDTVNQIKMFYRSGESIENIITRYMPELSYSLHQQDLLEVPKWSVFDYLQNTVDIRKKLLTIRDIIWPENSEFIYTPFRINVLVESNLHAQVVFGIGGQIFKVIYYEQGEIIKIDIFDDRGFLSSAVYYDKGYQEFFDLNGVWQFRMIERDGQTCVVMNPTQSKRFGKLEYQNINELRSEILTQYFEKRNISKDDVLIVAADGEQEEELFKLPVKPNKTILSFFESRAAYENSNNLIGEIAMADLIIVDTPQKAIKMKKIITARNGQTPFTQHLLSKINHVTPYDTRFKLGTSQQYKELVVFTIIDIHSSDMLKILDQVLGYMLMHDNVRIVIGHDRESGERIVLHTKEWFVKYFGVEDQNIIWESNGVQGENEIDNNDEMNPVISDVVKYYNKVLFQPLDQEEQIISLFDTVRLIIDASDDPNIFTQIAGISAGIPQINASKTSYVEHLKNGYVVENIMDIESAMNFYLDGLKNWNEALIYSVRKIQDYNSGSIVDKWKLLLGNNDENE</sequence>
<keyword evidence="2" id="KW-1185">Reference proteome</keyword>
<gene>
    <name evidence="1" type="primary">asp1</name>
    <name evidence="1" type="ORF">P1N92_08475</name>
</gene>
<dbReference type="EMBL" id="JARGDN010000012">
    <property type="protein sequence ID" value="MDG9734150.1"/>
    <property type="molecule type" value="Genomic_DNA"/>
</dbReference>
<organism evidence="1 2">
    <name type="scientific">Leuconostoc pseudomesenteroides</name>
    <dbReference type="NCBI Taxonomy" id="33968"/>
    <lineage>
        <taxon>Bacteria</taxon>
        <taxon>Bacillati</taxon>
        <taxon>Bacillota</taxon>
        <taxon>Bacilli</taxon>
        <taxon>Lactobacillales</taxon>
        <taxon>Lactobacillaceae</taxon>
        <taxon>Leuconostoc</taxon>
    </lineage>
</organism>